<dbReference type="PANTHER" id="PTHR32022:SF10">
    <property type="entry name" value="D-GLUTAMATE CYCLASE, MITOCHONDRIAL"/>
    <property type="match status" value="1"/>
</dbReference>
<dbReference type="EMBL" id="AP024488">
    <property type="protein sequence ID" value="BCS95987.1"/>
    <property type="molecule type" value="Genomic_DNA"/>
</dbReference>
<dbReference type="Gene3D" id="3.90.1640.20">
    <property type="entry name" value="TON_0340"/>
    <property type="match status" value="1"/>
</dbReference>
<dbReference type="Pfam" id="PF14336">
    <property type="entry name" value="GLUCM-like_C"/>
    <property type="match status" value="1"/>
</dbReference>
<organism evidence="2 3">
    <name type="scientific">Desulfoluna limicola</name>
    <dbReference type="NCBI Taxonomy" id="2810562"/>
    <lineage>
        <taxon>Bacteria</taxon>
        <taxon>Pseudomonadati</taxon>
        <taxon>Thermodesulfobacteriota</taxon>
        <taxon>Desulfobacteria</taxon>
        <taxon>Desulfobacterales</taxon>
        <taxon>Desulfolunaceae</taxon>
        <taxon>Desulfoluna</taxon>
    </lineage>
</organism>
<dbReference type="Proteomes" id="UP001320148">
    <property type="component" value="Chromosome"/>
</dbReference>
<reference evidence="2 3" key="1">
    <citation type="submission" date="2021-02" db="EMBL/GenBank/DDBJ databases">
        <title>Complete genome of Desulfoluna sp. strain ASN36.</title>
        <authorList>
            <person name="Takahashi A."/>
            <person name="Kojima H."/>
            <person name="Fukui M."/>
        </authorList>
    </citation>
    <scope>NUCLEOTIDE SEQUENCE [LARGE SCALE GENOMIC DNA]</scope>
    <source>
        <strain evidence="2 3">ASN36</strain>
    </source>
</reference>
<dbReference type="RefSeq" id="WP_236892347.1">
    <property type="nucleotide sequence ID" value="NZ_AP024488.1"/>
</dbReference>
<evidence type="ECO:0000313" key="3">
    <source>
        <dbReference type="Proteomes" id="UP001320148"/>
    </source>
</evidence>
<dbReference type="PANTHER" id="PTHR32022">
    <property type="entry name" value="D-GLUTAMATE CYCLASE, MITOCHONDRIAL"/>
    <property type="match status" value="1"/>
</dbReference>
<sequence length="294" mass="31001">MKRIAAHIEQSIQQDPGGRGIDKWAIQKELLPATQSLAEGNHIVITTGFYILTAGVIETDGPPGAIVLADALHRMGKKVTLLIDTSDATIIKDGMNAIGCTVDVVEIHGENGIAADDVLTPETTHFIALERPGQAVDGCYYNFRGCDLSPHIAPLDDLFLHAQSLDITTIGIGDGGNELGLGKVSANVDSHMPDGRPFSCQTAADYCICAGVSNWGGYGMAALLSVIASENLMPKPSGLVKLLSAITEAGAVDGITGENTPSVDGLAEEWEHNLFSTMYELSRENASSDGRTLN</sequence>
<keyword evidence="3" id="KW-1185">Reference proteome</keyword>
<accession>A0ABM7PF96</accession>
<proteinExistence type="predicted"/>
<gene>
    <name evidence="2" type="ORF">DSLASN_16190</name>
</gene>
<evidence type="ECO:0000259" key="1">
    <source>
        <dbReference type="Pfam" id="PF14336"/>
    </source>
</evidence>
<feature type="domain" description="D-glutamate cyclase-like C-terminal" evidence="1">
    <location>
        <begin position="8"/>
        <end position="270"/>
    </location>
</feature>
<evidence type="ECO:0000313" key="2">
    <source>
        <dbReference type="EMBL" id="BCS95987.1"/>
    </source>
</evidence>
<dbReference type="InterPro" id="IPR025504">
    <property type="entry name" value="GLUCM_C"/>
</dbReference>
<protein>
    <recommendedName>
        <fullName evidence="1">D-glutamate cyclase-like C-terminal domain-containing protein</fullName>
    </recommendedName>
</protein>
<name>A0ABM7PF96_9BACT</name>